<proteinExistence type="predicted"/>
<organism evidence="3 4">
    <name type="scientific">Agrocybe chaxingu</name>
    <dbReference type="NCBI Taxonomy" id="84603"/>
    <lineage>
        <taxon>Eukaryota</taxon>
        <taxon>Fungi</taxon>
        <taxon>Dikarya</taxon>
        <taxon>Basidiomycota</taxon>
        <taxon>Agaricomycotina</taxon>
        <taxon>Agaricomycetes</taxon>
        <taxon>Agaricomycetidae</taxon>
        <taxon>Agaricales</taxon>
        <taxon>Agaricineae</taxon>
        <taxon>Strophariaceae</taxon>
        <taxon>Agrocybe</taxon>
    </lineage>
</organism>
<feature type="signal peptide" evidence="2">
    <location>
        <begin position="1"/>
        <end position="24"/>
    </location>
</feature>
<accession>A0A9W8K8T2</accession>
<evidence type="ECO:0000256" key="2">
    <source>
        <dbReference type="SAM" id="SignalP"/>
    </source>
</evidence>
<sequence length="223" mass="23295">MAPTYPRVFTSLLALLLGLQPVSASPVTLYFVDRPIDDVATAVSLEQGFTMRVSALGPGQDGMTRYGQEVVQSRLVLHGADETVTLLDEPVTLHMSFEQGATQDKASNPLTIATHRHGHLIGQGVDSTCSLDIPNNRGSCVEVVENARVRVVGDPVANPSFTTSISTYTTTYTGALQPLVTIDPESTTAPGPSPTTSGALSSAVGSGLVLVIGAITGMTVLFI</sequence>
<comment type="caution">
    <text evidence="3">The sequence shown here is derived from an EMBL/GenBank/DDBJ whole genome shotgun (WGS) entry which is preliminary data.</text>
</comment>
<dbReference type="OrthoDB" id="3046728at2759"/>
<name>A0A9W8K8T2_9AGAR</name>
<keyword evidence="1" id="KW-0472">Membrane</keyword>
<evidence type="ECO:0000256" key="1">
    <source>
        <dbReference type="SAM" id="Phobius"/>
    </source>
</evidence>
<dbReference type="Proteomes" id="UP001148786">
    <property type="component" value="Unassembled WGS sequence"/>
</dbReference>
<dbReference type="EMBL" id="JANKHO010000361">
    <property type="protein sequence ID" value="KAJ3510927.1"/>
    <property type="molecule type" value="Genomic_DNA"/>
</dbReference>
<keyword evidence="2" id="KW-0732">Signal</keyword>
<evidence type="ECO:0000313" key="3">
    <source>
        <dbReference type="EMBL" id="KAJ3510927.1"/>
    </source>
</evidence>
<feature type="transmembrane region" description="Helical" evidence="1">
    <location>
        <begin position="199"/>
        <end position="222"/>
    </location>
</feature>
<keyword evidence="4" id="KW-1185">Reference proteome</keyword>
<evidence type="ECO:0000313" key="4">
    <source>
        <dbReference type="Proteomes" id="UP001148786"/>
    </source>
</evidence>
<feature type="chain" id="PRO_5040986622" evidence="2">
    <location>
        <begin position="25"/>
        <end position="223"/>
    </location>
</feature>
<keyword evidence="1" id="KW-1133">Transmembrane helix</keyword>
<reference evidence="3" key="1">
    <citation type="submission" date="2022-07" db="EMBL/GenBank/DDBJ databases">
        <title>Genome Sequence of Agrocybe chaxingu.</title>
        <authorList>
            <person name="Buettner E."/>
        </authorList>
    </citation>
    <scope>NUCLEOTIDE SEQUENCE</scope>
    <source>
        <strain evidence="3">MP-N11</strain>
    </source>
</reference>
<keyword evidence="1" id="KW-0812">Transmembrane</keyword>
<dbReference type="AlphaFoldDB" id="A0A9W8K8T2"/>
<protein>
    <submittedName>
        <fullName evidence="3">Uncharacterized protein</fullName>
    </submittedName>
</protein>
<gene>
    <name evidence="3" type="ORF">NLJ89_g4396</name>
</gene>